<reference evidence="10" key="1">
    <citation type="submission" date="2019-11" db="EMBL/GenBank/DDBJ databases">
        <title>Spread of Macrolides and rifampicin resistant Rhodococcus equi in clinical isolates in the USA.</title>
        <authorList>
            <person name="Alvarez-Narvaez S."/>
            <person name="Huber L."/>
            <person name="Cohen N.D."/>
            <person name="Slovis N."/>
            <person name="Greiter M."/>
            <person name="Giguere S."/>
            <person name="Hart K."/>
        </authorList>
    </citation>
    <scope>NUCLEOTIDE SEQUENCE</scope>
    <source>
        <strain evidence="10">Lh_17</strain>
        <strain evidence="11">Lh_38</strain>
        <strain evidence="12">Lh_5</strain>
    </source>
</reference>
<dbReference type="Proteomes" id="UP000706122">
    <property type="component" value="Unassembled WGS sequence"/>
</dbReference>
<dbReference type="InterPro" id="IPR045024">
    <property type="entry name" value="NDH-2"/>
</dbReference>
<evidence type="ECO:0000313" key="16">
    <source>
        <dbReference type="Proteomes" id="UP000808906"/>
    </source>
</evidence>
<organism evidence="10 16">
    <name type="scientific">Rhodococcus hoagii</name>
    <name type="common">Corynebacterium equii</name>
    <dbReference type="NCBI Taxonomy" id="43767"/>
    <lineage>
        <taxon>Bacteria</taxon>
        <taxon>Bacillati</taxon>
        <taxon>Actinomycetota</taxon>
        <taxon>Actinomycetes</taxon>
        <taxon>Mycobacteriales</taxon>
        <taxon>Nocardiaceae</taxon>
        <taxon>Prescottella</taxon>
    </lineage>
</organism>
<sequence length="471" mass="51094">MSLALLRCLSYISTRSLENLEKEATVSEAVIDRTEVVIVGSGFGALATAKKLAKAGKRFVLISETTEHLFQPLLYQVATGVLAAGEIAPSVRAILAKYPNADVRLGRVVDVHPEEKELVYEAAGERHTIGYDSLVAATGARQSYFGRDEFAKVTYALKTVEDAERLRAQIVRCFEEAHTTTDLERRKNLLSFIVIGAGATGVELAGQIKELAGRYFEQSIRGITADDVTVTLVEGAGVAMPAYGGKLSEYTKESLEKSGVEVVLNTLVTDIDEHGATLKAHGSETGERRTAETVIWSAGVQANDFAAALAERTGCETDRAGRLLVNPDLTVGGRADIFAVGDMTSLNKLPGQSPVAMQGGRHVAATILGKTKRGTPFKFRDKGSMAIINRFRAVTKVKSIELTGFVAWVLWLAVHMVYLVGFRNRYVAVMSWFGSFLGHRRPHFYYAQEIGPIQAPDARVTDDDQPAKVAA</sequence>
<dbReference type="EMBL" id="WUXD01000002">
    <property type="protein sequence ID" value="MBM4627230.1"/>
    <property type="molecule type" value="Genomic_DNA"/>
</dbReference>
<keyword evidence="6" id="KW-0520">NAD</keyword>
<accession>A0A9Q2SDC4</accession>
<dbReference type="PANTHER" id="PTHR43706">
    <property type="entry name" value="NADH DEHYDROGENASE"/>
    <property type="match status" value="1"/>
</dbReference>
<evidence type="ECO:0000313" key="13">
    <source>
        <dbReference type="EMBL" id="NKS25511.1"/>
    </source>
</evidence>
<evidence type="ECO:0000259" key="9">
    <source>
        <dbReference type="Pfam" id="PF07992"/>
    </source>
</evidence>
<dbReference type="AlphaFoldDB" id="A0A9Q2SDC4"/>
<dbReference type="EMBL" id="WVBC01000032">
    <property type="protein sequence ID" value="NKT80092.1"/>
    <property type="molecule type" value="Genomic_DNA"/>
</dbReference>
<dbReference type="Proteomes" id="UP000738270">
    <property type="component" value="Unassembled WGS sequence"/>
</dbReference>
<dbReference type="EC" id="1.6.5.9" evidence="2"/>
<name>A0A9Q2SDC4_RHOHA</name>
<evidence type="ECO:0000256" key="5">
    <source>
        <dbReference type="ARBA" id="ARBA00023002"/>
    </source>
</evidence>
<dbReference type="Proteomes" id="UP000605618">
    <property type="component" value="Unassembled WGS sequence"/>
</dbReference>
<keyword evidence="5" id="KW-0560">Oxidoreductase</keyword>
<keyword evidence="8" id="KW-0812">Transmembrane</keyword>
<evidence type="ECO:0000313" key="14">
    <source>
        <dbReference type="EMBL" id="NKT80092.1"/>
    </source>
</evidence>
<dbReference type="Pfam" id="PF07992">
    <property type="entry name" value="Pyr_redox_2"/>
    <property type="match status" value="1"/>
</dbReference>
<dbReference type="EMBL" id="WUXR01000002">
    <property type="protein sequence ID" value="MBM4565120.1"/>
    <property type="molecule type" value="Genomic_DNA"/>
</dbReference>
<keyword evidence="4" id="KW-0274">FAD</keyword>
<dbReference type="Proteomes" id="UP000603463">
    <property type="component" value="Unassembled WGS sequence"/>
</dbReference>
<proteinExistence type="inferred from homology"/>
<evidence type="ECO:0000313" key="11">
    <source>
        <dbReference type="EMBL" id="MBM4627230.1"/>
    </source>
</evidence>
<comment type="caution">
    <text evidence="10">The sequence shown here is derived from an EMBL/GenBank/DDBJ whole genome shotgun (WGS) entry which is preliminary data.</text>
</comment>
<evidence type="ECO:0000256" key="2">
    <source>
        <dbReference type="ARBA" id="ARBA00012637"/>
    </source>
</evidence>
<reference evidence="13" key="2">
    <citation type="journal article" date="2020" name="Environ. Microbiol.">
        <title>The novel and transferable erm(51) gene confers Macrolides, Lincosamides, and Streptogramins B (MLSB) resistance to clonal Rhodococcus equi in the environment.</title>
        <authorList>
            <person name="Huber L."/>
            <person name="Giguere S."/>
            <person name="Slovis N.M."/>
            <person name="Alvarez-Narvaez S."/>
            <person name="Hart K.A."/>
            <person name="Greiter M."/>
            <person name="Morris E.R.A."/>
            <person name="Cohen N.D."/>
        </authorList>
    </citation>
    <scope>NUCLEOTIDE SEQUENCE</scope>
    <source>
        <strain evidence="14">Lh_116_1</strain>
        <strain evidence="13">Lh_141_1</strain>
        <strain evidence="15">Lh_16_1</strain>
    </source>
</reference>
<evidence type="ECO:0000313" key="10">
    <source>
        <dbReference type="EMBL" id="MBM4565120.1"/>
    </source>
</evidence>
<dbReference type="GO" id="GO:0050136">
    <property type="term" value="F:NADH dehydrogenase (quinone) (non-electrogenic) activity"/>
    <property type="evidence" value="ECO:0007669"/>
    <property type="project" value="UniProtKB-EC"/>
</dbReference>
<dbReference type="EMBL" id="WUYZ01000001">
    <property type="protein sequence ID" value="NKS25511.1"/>
    <property type="molecule type" value="Genomic_DNA"/>
</dbReference>
<dbReference type="PRINTS" id="PR00368">
    <property type="entry name" value="FADPNR"/>
</dbReference>
<protein>
    <recommendedName>
        <fullName evidence="2">NADH:ubiquinone reductase (non-electrogenic)</fullName>
        <ecNumber evidence="2">1.6.5.9</ecNumber>
    </recommendedName>
</protein>
<keyword evidence="8" id="KW-1133">Transmembrane helix</keyword>
<evidence type="ECO:0000313" key="12">
    <source>
        <dbReference type="EMBL" id="MBM4714669.1"/>
    </source>
</evidence>
<comment type="similarity">
    <text evidence="1">Belongs to the NADH dehydrogenase family.</text>
</comment>
<evidence type="ECO:0000256" key="8">
    <source>
        <dbReference type="SAM" id="Phobius"/>
    </source>
</evidence>
<evidence type="ECO:0000256" key="6">
    <source>
        <dbReference type="ARBA" id="ARBA00023027"/>
    </source>
</evidence>
<dbReference type="Gene3D" id="3.50.50.100">
    <property type="match status" value="1"/>
</dbReference>
<gene>
    <name evidence="10" type="ORF">GS441_06635</name>
    <name evidence="11" type="ORF">GS453_10110</name>
    <name evidence="13" type="ORF">GS505_06550</name>
    <name evidence="12" type="ORF">GS551_10730</name>
    <name evidence="14" type="ORF">GS882_18555</name>
    <name evidence="15" type="ORF">GS947_08865</name>
</gene>
<comment type="catalytic activity">
    <reaction evidence="7">
        <text>a quinone + NADH + H(+) = a quinol + NAD(+)</text>
        <dbReference type="Rhea" id="RHEA:46160"/>
        <dbReference type="ChEBI" id="CHEBI:15378"/>
        <dbReference type="ChEBI" id="CHEBI:24646"/>
        <dbReference type="ChEBI" id="CHEBI:57540"/>
        <dbReference type="ChEBI" id="CHEBI:57945"/>
        <dbReference type="ChEBI" id="CHEBI:132124"/>
        <dbReference type="EC" id="1.6.5.9"/>
    </reaction>
</comment>
<dbReference type="EMBL" id="WUYC01000001">
    <property type="protein sequence ID" value="MBM4714669.1"/>
    <property type="molecule type" value="Genomic_DNA"/>
</dbReference>
<dbReference type="PRINTS" id="PR00411">
    <property type="entry name" value="PNDRDTASEI"/>
</dbReference>
<dbReference type="SUPFAM" id="SSF51905">
    <property type="entry name" value="FAD/NAD(P)-binding domain"/>
    <property type="match status" value="1"/>
</dbReference>
<feature type="domain" description="FAD/NAD(P)-binding" evidence="9">
    <location>
        <begin position="35"/>
        <end position="360"/>
    </location>
</feature>
<dbReference type="Proteomes" id="UP000608063">
    <property type="component" value="Unassembled WGS sequence"/>
</dbReference>
<keyword evidence="3" id="KW-0285">Flavoprotein</keyword>
<dbReference type="EMBL" id="WVDC01000003">
    <property type="protein sequence ID" value="NKW41727.1"/>
    <property type="molecule type" value="Genomic_DNA"/>
</dbReference>
<evidence type="ECO:0000313" key="15">
    <source>
        <dbReference type="EMBL" id="NKW41727.1"/>
    </source>
</evidence>
<feature type="transmembrane region" description="Helical" evidence="8">
    <location>
        <begin position="402"/>
        <end position="422"/>
    </location>
</feature>
<dbReference type="InterPro" id="IPR023753">
    <property type="entry name" value="FAD/NAD-binding_dom"/>
</dbReference>
<evidence type="ECO:0000256" key="4">
    <source>
        <dbReference type="ARBA" id="ARBA00022827"/>
    </source>
</evidence>
<dbReference type="Proteomes" id="UP000808906">
    <property type="component" value="Unassembled WGS sequence"/>
</dbReference>
<keyword evidence="8" id="KW-0472">Membrane</keyword>
<evidence type="ECO:0000256" key="7">
    <source>
        <dbReference type="ARBA" id="ARBA00047599"/>
    </source>
</evidence>
<dbReference type="InterPro" id="IPR036188">
    <property type="entry name" value="FAD/NAD-bd_sf"/>
</dbReference>
<evidence type="ECO:0000256" key="3">
    <source>
        <dbReference type="ARBA" id="ARBA00022630"/>
    </source>
</evidence>
<dbReference type="PANTHER" id="PTHR43706:SF47">
    <property type="entry name" value="EXTERNAL NADH-UBIQUINONE OXIDOREDUCTASE 1, MITOCHONDRIAL-RELATED"/>
    <property type="match status" value="1"/>
</dbReference>
<evidence type="ECO:0000256" key="1">
    <source>
        <dbReference type="ARBA" id="ARBA00005272"/>
    </source>
</evidence>